<evidence type="ECO:0000313" key="4">
    <source>
        <dbReference type="Proteomes" id="UP000307768"/>
    </source>
</evidence>
<dbReference type="EMBL" id="VDFQ02000002">
    <property type="protein sequence ID" value="KAA1423914.1"/>
    <property type="molecule type" value="Genomic_DNA"/>
</dbReference>
<evidence type="ECO:0000256" key="1">
    <source>
        <dbReference type="ARBA" id="ARBA00022801"/>
    </source>
</evidence>
<dbReference type="InterPro" id="IPR005754">
    <property type="entry name" value="Sortase"/>
</dbReference>
<proteinExistence type="predicted"/>
<accession>A0A5Q6S0U4</accession>
<comment type="caution">
    <text evidence="3">The sequence shown here is derived from an EMBL/GenBank/DDBJ whole genome shotgun (WGS) entry which is preliminary data.</text>
</comment>
<feature type="transmembrane region" description="Helical" evidence="2">
    <location>
        <begin position="278"/>
        <end position="302"/>
    </location>
</feature>
<organism evidence="3 4">
    <name type="scientific">Mumia zhuanghuii</name>
    <dbReference type="NCBI Taxonomy" id="2585211"/>
    <lineage>
        <taxon>Bacteria</taxon>
        <taxon>Bacillati</taxon>
        <taxon>Actinomycetota</taxon>
        <taxon>Actinomycetes</taxon>
        <taxon>Propionibacteriales</taxon>
        <taxon>Nocardioidaceae</taxon>
        <taxon>Mumia</taxon>
    </lineage>
</organism>
<dbReference type="GO" id="GO:0016787">
    <property type="term" value="F:hydrolase activity"/>
    <property type="evidence" value="ECO:0007669"/>
    <property type="project" value="UniProtKB-KW"/>
</dbReference>
<dbReference type="InterPro" id="IPR023365">
    <property type="entry name" value="Sortase_dom-sf"/>
</dbReference>
<feature type="transmembrane region" description="Helical" evidence="2">
    <location>
        <begin position="32"/>
        <end position="55"/>
    </location>
</feature>
<dbReference type="Gene3D" id="2.40.260.10">
    <property type="entry name" value="Sortase"/>
    <property type="match status" value="1"/>
</dbReference>
<dbReference type="RefSeq" id="WP_149769433.1">
    <property type="nucleotide sequence ID" value="NZ_VDFQ02000002.1"/>
</dbReference>
<sequence>MTLLEERARTQLHDGVVDASPPPSSTAVPSRVTVATVLQALALLIVWLLLYLTVLSSFQHGHAQRSLYAELRTELALGEAPSGAPIVPGTPLAVLSIPALDLGDEVVVEGSRNEQLRVGPGHVTGTVLPGQIGVSVLAGRSTTFGGPFGGLDELRAGDPIVVTTVQGTFRYDVVAVRVKGDPVPAPPKEGQGRLTLVSSLPGPGPLGALRPANTVYVDAALESGAVAAGPVGQTDLEATYMSGRLDVPTLAQLALALQLLLLAVAGFAWGWHRGNRRVVWAAGIPVVVAALWLATSLSAHLIPGLI</sequence>
<name>A0A5Q6S0U4_9ACTN</name>
<gene>
    <name evidence="3" type="ORF">FE697_010200</name>
</gene>
<dbReference type="Pfam" id="PF04203">
    <property type="entry name" value="Sortase"/>
    <property type="match status" value="1"/>
</dbReference>
<dbReference type="CDD" id="cd05830">
    <property type="entry name" value="Sortase_E"/>
    <property type="match status" value="1"/>
</dbReference>
<dbReference type="InterPro" id="IPR042003">
    <property type="entry name" value="Sortase_E"/>
</dbReference>
<keyword evidence="1" id="KW-0378">Hydrolase</keyword>
<keyword evidence="2" id="KW-0472">Membrane</keyword>
<dbReference type="OrthoDB" id="5242879at2"/>
<protein>
    <submittedName>
        <fullName evidence="3">Class E sortase</fullName>
    </submittedName>
</protein>
<keyword evidence="2" id="KW-1133">Transmembrane helix</keyword>
<dbReference type="AlphaFoldDB" id="A0A5Q6S0U4"/>
<reference evidence="3 4" key="1">
    <citation type="submission" date="2019-09" db="EMBL/GenBank/DDBJ databases">
        <title>Mumia zhuanghuii sp. nov. isolated from the intestinal contents of plateau pika (Ochotona curzoniae) in the Qinghai-Tibet plateau of China.</title>
        <authorList>
            <person name="Tian Z."/>
        </authorList>
    </citation>
    <scope>NUCLEOTIDE SEQUENCE [LARGE SCALE GENOMIC DNA]</scope>
    <source>
        <strain evidence="4">350</strain>
    </source>
</reference>
<dbReference type="SUPFAM" id="SSF63817">
    <property type="entry name" value="Sortase"/>
    <property type="match status" value="1"/>
</dbReference>
<evidence type="ECO:0000313" key="3">
    <source>
        <dbReference type="EMBL" id="KAA1423914.1"/>
    </source>
</evidence>
<keyword evidence="2" id="KW-0812">Transmembrane</keyword>
<feature type="transmembrane region" description="Helical" evidence="2">
    <location>
        <begin position="250"/>
        <end position="272"/>
    </location>
</feature>
<dbReference type="Proteomes" id="UP000307768">
    <property type="component" value="Unassembled WGS sequence"/>
</dbReference>
<evidence type="ECO:0000256" key="2">
    <source>
        <dbReference type="SAM" id="Phobius"/>
    </source>
</evidence>